<evidence type="ECO:0000256" key="1">
    <source>
        <dbReference type="SAM" id="MobiDB-lite"/>
    </source>
</evidence>
<evidence type="ECO:0000313" key="3">
    <source>
        <dbReference type="Proteomes" id="UP000006503"/>
    </source>
</evidence>
<feature type="region of interest" description="Disordered" evidence="1">
    <location>
        <begin position="21"/>
        <end position="48"/>
    </location>
</feature>
<dbReference type="HOGENOM" id="CLU_3156841_0_0_6"/>
<dbReference type="EMBL" id="CP003734">
    <property type="protein sequence ID" value="AFO47427.1"/>
    <property type="molecule type" value="Genomic_DNA"/>
</dbReference>
<gene>
    <name evidence="2" type="ordered locus">T1E_1573</name>
</gene>
<dbReference type="AlphaFoldDB" id="I7BTC4"/>
<evidence type="ECO:0000313" key="2">
    <source>
        <dbReference type="EMBL" id="AFO47427.1"/>
    </source>
</evidence>
<dbReference type="KEGG" id="ppx:T1E_1573"/>
<dbReference type="Proteomes" id="UP000006503">
    <property type="component" value="Chromosome"/>
</dbReference>
<sequence length="48" mass="5523">MQLGEWRHWRVLLPAILLRPGSSDSYRRKKSASSCKQPEADRKNTGDP</sequence>
<feature type="compositionally biased region" description="Basic and acidic residues" evidence="1">
    <location>
        <begin position="38"/>
        <end position="48"/>
    </location>
</feature>
<protein>
    <submittedName>
        <fullName evidence="2">Uncharacterized protein</fullName>
    </submittedName>
</protein>
<organism evidence="2 3">
    <name type="scientific">Pseudomonas putida (strain DOT-T1E)</name>
    <dbReference type="NCBI Taxonomy" id="1196325"/>
    <lineage>
        <taxon>Bacteria</taxon>
        <taxon>Pseudomonadati</taxon>
        <taxon>Pseudomonadota</taxon>
        <taxon>Gammaproteobacteria</taxon>
        <taxon>Pseudomonadales</taxon>
        <taxon>Pseudomonadaceae</taxon>
        <taxon>Pseudomonas</taxon>
    </lineage>
</organism>
<name>I7BTC4_PSEPT</name>
<reference evidence="3" key="1">
    <citation type="journal article" date="2013" name="Microb. Biotechnol.">
        <title>Metabolic potential of the organic-solvent tolerant Pseudomonas putida DOT-T1E deduced from its annotated genome.</title>
        <authorList>
            <person name="Udaondo Z."/>
            <person name="Molina L."/>
            <person name="Daniels C."/>
            <person name="Gomez M.J."/>
            <person name="Molina-Henares M.A."/>
            <person name="Matilla M.A."/>
            <person name="Roca A."/>
            <person name="Fernandez M."/>
            <person name="Duque E."/>
            <person name="Segura A."/>
            <person name="Ramos J.L."/>
        </authorList>
    </citation>
    <scope>NUCLEOTIDE SEQUENCE [LARGE SCALE GENOMIC DNA]</scope>
    <source>
        <strain evidence="3">DOT-T1E</strain>
    </source>
</reference>
<dbReference type="PATRIC" id="fig|1196325.3.peg.1572"/>
<proteinExistence type="predicted"/>
<accession>I7BTC4</accession>